<gene>
    <name evidence="2" type="ORF">CFK37_10640</name>
</gene>
<accession>A0A220U2R5</accession>
<dbReference type="SUPFAM" id="SSF51658">
    <property type="entry name" value="Xylose isomerase-like"/>
    <property type="match status" value="1"/>
</dbReference>
<dbReference type="GO" id="GO:0016853">
    <property type="term" value="F:isomerase activity"/>
    <property type="evidence" value="ECO:0007669"/>
    <property type="project" value="UniProtKB-KW"/>
</dbReference>
<organism evidence="2 3">
    <name type="scientific">Virgibacillus phasianinus</name>
    <dbReference type="NCBI Taxonomy" id="2017483"/>
    <lineage>
        <taxon>Bacteria</taxon>
        <taxon>Bacillati</taxon>
        <taxon>Bacillota</taxon>
        <taxon>Bacilli</taxon>
        <taxon>Bacillales</taxon>
        <taxon>Bacillaceae</taxon>
        <taxon>Virgibacillus</taxon>
    </lineage>
</organism>
<name>A0A220U2R5_9BACI</name>
<dbReference type="EMBL" id="CP022315">
    <property type="protein sequence ID" value="ASK62574.1"/>
    <property type="molecule type" value="Genomic_DNA"/>
</dbReference>
<dbReference type="PANTHER" id="PTHR12110">
    <property type="entry name" value="HYDROXYPYRUVATE ISOMERASE"/>
    <property type="match status" value="1"/>
</dbReference>
<dbReference type="InterPro" id="IPR013022">
    <property type="entry name" value="Xyl_isomerase-like_TIM-brl"/>
</dbReference>
<evidence type="ECO:0000313" key="3">
    <source>
        <dbReference type="Proteomes" id="UP000198312"/>
    </source>
</evidence>
<dbReference type="Gene3D" id="3.20.20.150">
    <property type="entry name" value="Divalent-metal-dependent TIM barrel enzymes"/>
    <property type="match status" value="1"/>
</dbReference>
<dbReference type="PANTHER" id="PTHR12110:SF41">
    <property type="entry name" value="INOSOSE DEHYDRATASE"/>
    <property type="match status" value="1"/>
</dbReference>
<feature type="domain" description="Xylose isomerase-like TIM barrel" evidence="1">
    <location>
        <begin position="16"/>
        <end position="237"/>
    </location>
</feature>
<dbReference type="InterPro" id="IPR050312">
    <property type="entry name" value="IolE/XylAMocC-like"/>
</dbReference>
<keyword evidence="2" id="KW-0413">Isomerase</keyword>
<dbReference type="Pfam" id="PF01261">
    <property type="entry name" value="AP_endonuc_2"/>
    <property type="match status" value="1"/>
</dbReference>
<keyword evidence="3" id="KW-1185">Reference proteome</keyword>
<dbReference type="KEGG" id="vil:CFK37_10640"/>
<dbReference type="AlphaFoldDB" id="A0A220U2R5"/>
<evidence type="ECO:0000313" key="2">
    <source>
        <dbReference type="EMBL" id="ASK62574.1"/>
    </source>
</evidence>
<dbReference type="Proteomes" id="UP000198312">
    <property type="component" value="Chromosome"/>
</dbReference>
<reference evidence="2 3" key="1">
    <citation type="submission" date="2017-07" db="EMBL/GenBank/DDBJ databases">
        <title>Virgibacillus sp. LM2416.</title>
        <authorList>
            <person name="Tak E.J."/>
            <person name="Bae J.-W."/>
        </authorList>
    </citation>
    <scope>NUCLEOTIDE SEQUENCE [LARGE SCALE GENOMIC DNA]</scope>
    <source>
        <strain evidence="2 3">LM2416</strain>
    </source>
</reference>
<evidence type="ECO:0000259" key="1">
    <source>
        <dbReference type="Pfam" id="PF01261"/>
    </source>
</evidence>
<dbReference type="InterPro" id="IPR036237">
    <property type="entry name" value="Xyl_isomerase-like_sf"/>
</dbReference>
<protein>
    <submittedName>
        <fullName evidence="2">Sugar phosphate isomerase</fullName>
    </submittedName>
</protein>
<sequence length="243" mass="27564">MYSVREAAEKDFLGTVRKVADMGYDAVQFAGFFGTPASVVKRTLNEKGIRVAGSHTGLDLLTDDKLKETILYNKKINNDLLICPYLPEEKRNSRDAYQRTAEQFNEIGRICQQNGMRFAYHNHNFEFETFSGVTGFELLFGETDTELVKMELDCFWANYAGYRAESIIEKYGNRVVSLHMKDMNQGKKSIEIGAGTLDIAGLIHTAKNQGVSWLVVEQEDFDRDPMDCAKTNQDNLRTLLTTN</sequence>
<proteinExistence type="predicted"/>